<evidence type="ECO:0000313" key="1">
    <source>
        <dbReference type="EMBL" id="MEV0367993.1"/>
    </source>
</evidence>
<dbReference type="RefSeq" id="WP_357988369.1">
    <property type="nucleotide sequence ID" value="NZ_JBFAIH010000045.1"/>
</dbReference>
<accession>A0ABV3FKI1</accession>
<keyword evidence="2" id="KW-1185">Reference proteome</keyword>
<protein>
    <submittedName>
        <fullName evidence="1">Uncharacterized protein</fullName>
    </submittedName>
</protein>
<comment type="caution">
    <text evidence="1">The sequence shown here is derived from an EMBL/GenBank/DDBJ whole genome shotgun (WGS) entry which is preliminary data.</text>
</comment>
<sequence length="172" mass="18046">MPSNLDRVVRLGRSDVTALIAAEAVKGTWQSSPIDGSEIRHHPDEHAAALNEGGRPAATGDLADLGAYQRRLDAFATAERAARALRSGPVYRERAEIASEVGRAATAAQAVGMPLGMWCANGDYAKFPEEARTRAGDRALAELDAVLADLAAGRERLAAAISDDAGPTEPTD</sequence>
<dbReference type="EMBL" id="JBFAIH010000045">
    <property type="protein sequence ID" value="MEV0367993.1"/>
    <property type="molecule type" value="Genomic_DNA"/>
</dbReference>
<gene>
    <name evidence="1" type="ORF">AB0H72_35450</name>
</gene>
<name>A0ABV3FKI1_9NOCA</name>
<reference evidence="1 2" key="1">
    <citation type="submission" date="2024-06" db="EMBL/GenBank/DDBJ databases">
        <title>The Natural Products Discovery Center: Release of the First 8490 Sequenced Strains for Exploring Actinobacteria Biosynthetic Diversity.</title>
        <authorList>
            <person name="Kalkreuter E."/>
            <person name="Kautsar S.A."/>
            <person name="Yang D."/>
            <person name="Bader C.D."/>
            <person name="Teijaro C.N."/>
            <person name="Fluegel L."/>
            <person name="Davis C.M."/>
            <person name="Simpson J.R."/>
            <person name="Lauterbach L."/>
            <person name="Steele A.D."/>
            <person name="Gui C."/>
            <person name="Meng S."/>
            <person name="Li G."/>
            <person name="Viehrig K."/>
            <person name="Ye F."/>
            <person name="Su P."/>
            <person name="Kiefer A.F."/>
            <person name="Nichols A."/>
            <person name="Cepeda A.J."/>
            <person name="Yan W."/>
            <person name="Fan B."/>
            <person name="Jiang Y."/>
            <person name="Adhikari A."/>
            <person name="Zheng C.-J."/>
            <person name="Schuster L."/>
            <person name="Cowan T.M."/>
            <person name="Smanski M.J."/>
            <person name="Chevrette M.G."/>
            <person name="De Carvalho L.P.S."/>
            <person name="Shen B."/>
        </authorList>
    </citation>
    <scope>NUCLEOTIDE SEQUENCE [LARGE SCALE GENOMIC DNA]</scope>
    <source>
        <strain evidence="1 2">NPDC050671</strain>
    </source>
</reference>
<proteinExistence type="predicted"/>
<dbReference type="Proteomes" id="UP001551658">
    <property type="component" value="Unassembled WGS sequence"/>
</dbReference>
<evidence type="ECO:0000313" key="2">
    <source>
        <dbReference type="Proteomes" id="UP001551658"/>
    </source>
</evidence>
<organism evidence="1 2">
    <name type="scientific">Nocardia fusca</name>
    <dbReference type="NCBI Taxonomy" id="941183"/>
    <lineage>
        <taxon>Bacteria</taxon>
        <taxon>Bacillati</taxon>
        <taxon>Actinomycetota</taxon>
        <taxon>Actinomycetes</taxon>
        <taxon>Mycobacteriales</taxon>
        <taxon>Nocardiaceae</taxon>
        <taxon>Nocardia</taxon>
    </lineage>
</organism>